<gene>
    <name evidence="5" type="ORF">C5167_024459</name>
</gene>
<dbReference type="Gene3D" id="3.90.640.10">
    <property type="entry name" value="Actin, Chain A, domain 4"/>
    <property type="match status" value="1"/>
</dbReference>
<evidence type="ECO:0000256" key="2">
    <source>
        <dbReference type="ARBA" id="ARBA00022840"/>
    </source>
</evidence>
<dbReference type="Gramene" id="RZC62698">
    <property type="protein sequence ID" value="RZC62698"/>
    <property type="gene ID" value="C5167_024459"/>
</dbReference>
<dbReference type="NCBIfam" id="TIGR01640">
    <property type="entry name" value="F_box_assoc_1"/>
    <property type="match status" value="1"/>
</dbReference>
<keyword evidence="6" id="KW-1185">Reference proteome</keyword>
<dbReference type="GO" id="GO:0005524">
    <property type="term" value="F:ATP binding"/>
    <property type="evidence" value="ECO:0007669"/>
    <property type="project" value="UniProtKB-KW"/>
</dbReference>
<keyword evidence="1" id="KW-0547">Nucleotide-binding</keyword>
<feature type="domain" description="F-box" evidence="3">
    <location>
        <begin position="246"/>
        <end position="281"/>
    </location>
</feature>
<reference evidence="5 6" key="1">
    <citation type="journal article" date="2018" name="Science">
        <title>The opium poppy genome and morphinan production.</title>
        <authorList>
            <person name="Guo L."/>
            <person name="Winzer T."/>
            <person name="Yang X."/>
            <person name="Li Y."/>
            <person name="Ning Z."/>
            <person name="He Z."/>
            <person name="Teodor R."/>
            <person name="Lu Y."/>
            <person name="Bowser T.A."/>
            <person name="Graham I.A."/>
            <person name="Ye K."/>
        </authorList>
    </citation>
    <scope>NUCLEOTIDE SEQUENCE [LARGE SCALE GENOMIC DNA]</scope>
    <source>
        <strain evidence="6">cv. HN1</strain>
        <tissue evidence="5">Leaves</tissue>
    </source>
</reference>
<dbReference type="GO" id="GO:0140662">
    <property type="term" value="F:ATP-dependent protein folding chaperone"/>
    <property type="evidence" value="ECO:0007669"/>
    <property type="project" value="InterPro"/>
</dbReference>
<evidence type="ECO:0000313" key="6">
    <source>
        <dbReference type="Proteomes" id="UP000316621"/>
    </source>
</evidence>
<dbReference type="Proteomes" id="UP000316621">
    <property type="component" value="Chromosome 5"/>
</dbReference>
<dbReference type="AlphaFoldDB" id="A0A4Y7JSB0"/>
<evidence type="ECO:0000256" key="1">
    <source>
        <dbReference type="ARBA" id="ARBA00022741"/>
    </source>
</evidence>
<dbReference type="SUPFAM" id="SSF53067">
    <property type="entry name" value="Actin-like ATPase domain"/>
    <property type="match status" value="1"/>
</dbReference>
<dbReference type="InterPro" id="IPR001810">
    <property type="entry name" value="F-box_dom"/>
</dbReference>
<dbReference type="InterPro" id="IPR017451">
    <property type="entry name" value="F-box-assoc_interact_dom"/>
</dbReference>
<evidence type="ECO:0008006" key="7">
    <source>
        <dbReference type="Google" id="ProtNLM"/>
    </source>
</evidence>
<dbReference type="PANTHER" id="PTHR31672:SF13">
    <property type="entry name" value="F-BOX PROTEIN CPR30-LIKE"/>
    <property type="match status" value="1"/>
</dbReference>
<dbReference type="InterPro" id="IPR050796">
    <property type="entry name" value="SCF_F-box_component"/>
</dbReference>
<dbReference type="Gene3D" id="3.30.420.40">
    <property type="match status" value="1"/>
</dbReference>
<organism evidence="5 6">
    <name type="scientific">Papaver somniferum</name>
    <name type="common">Opium poppy</name>
    <dbReference type="NCBI Taxonomy" id="3469"/>
    <lineage>
        <taxon>Eukaryota</taxon>
        <taxon>Viridiplantae</taxon>
        <taxon>Streptophyta</taxon>
        <taxon>Embryophyta</taxon>
        <taxon>Tracheophyta</taxon>
        <taxon>Spermatophyta</taxon>
        <taxon>Magnoliopsida</taxon>
        <taxon>Ranunculales</taxon>
        <taxon>Papaveraceae</taxon>
        <taxon>Papaveroideae</taxon>
        <taxon>Papaver</taxon>
    </lineage>
</organism>
<name>A0A4Y7JSB0_PAPSO</name>
<evidence type="ECO:0000313" key="5">
    <source>
        <dbReference type="EMBL" id="RZC62698.1"/>
    </source>
</evidence>
<evidence type="ECO:0000259" key="3">
    <source>
        <dbReference type="Pfam" id="PF00646"/>
    </source>
</evidence>
<dbReference type="OMA" id="ECEFARR"/>
<dbReference type="InterPro" id="IPR036047">
    <property type="entry name" value="F-box-like_dom_sf"/>
</dbReference>
<keyword evidence="2" id="KW-0067">ATP-binding</keyword>
<dbReference type="InterPro" id="IPR043129">
    <property type="entry name" value="ATPase_NBD"/>
</dbReference>
<dbReference type="Pfam" id="PF00012">
    <property type="entry name" value="HSP70"/>
    <property type="match status" value="1"/>
</dbReference>
<dbReference type="EMBL" id="CM010719">
    <property type="protein sequence ID" value="RZC62698.1"/>
    <property type="molecule type" value="Genomic_DNA"/>
</dbReference>
<dbReference type="Pfam" id="PF00646">
    <property type="entry name" value="F-box"/>
    <property type="match status" value="1"/>
</dbReference>
<feature type="domain" description="F-box associated beta-propeller type 1" evidence="4">
    <location>
        <begin position="356"/>
        <end position="537"/>
    </location>
</feature>
<dbReference type="Pfam" id="PF07734">
    <property type="entry name" value="FBA_1"/>
    <property type="match status" value="1"/>
</dbReference>
<protein>
    <recommendedName>
        <fullName evidence="7">F-box domain-containing protein</fullName>
    </recommendedName>
</protein>
<dbReference type="STRING" id="3469.A0A4Y7JSB0"/>
<dbReference type="PANTHER" id="PTHR31672">
    <property type="entry name" value="BNACNNG10540D PROTEIN"/>
    <property type="match status" value="1"/>
</dbReference>
<dbReference type="InterPro" id="IPR013126">
    <property type="entry name" value="Hsp_70_fam"/>
</dbReference>
<evidence type="ECO:0000259" key="4">
    <source>
        <dbReference type="Pfam" id="PF07734"/>
    </source>
</evidence>
<accession>A0A4Y7JSB0</accession>
<proteinExistence type="predicted"/>
<dbReference type="InterPro" id="IPR006527">
    <property type="entry name" value="F-box-assoc_dom_typ1"/>
</dbReference>
<dbReference type="SUPFAM" id="SSF81383">
    <property type="entry name" value="F-box domain"/>
    <property type="match status" value="1"/>
</dbReference>
<sequence length="604" mass="68299">MKAENVLVFDMGAGTLSVAVVTIKQGIEFEVKAMKGNTNLGGNNMDIALLDYCMETFMDLLPDDPDEIPIDESKMSALKFECEFARRVLDRCDQHGITETTIDIKSFYGSLPMSVSITPYIIEKVNSESRICLTNARKKFGNVLKLHIYLKEFCEFEDPDSAVVSGTTFLAASINGDALPSLLVSPIKLGVESTGTTLPRFITKYLSIPSEKEFETLLDTQGVLEFEIYEDESENCTKSESAPAPHLPDDIIADIFLGLPLDCIARFRTLSKKWNLLLSGPAFIRMRYNVEVLNNTAIILVTQVFSPHAMFLIKKDSVESRGICRRMPYPQESIIPRIVNIIGCSMGVLCLRLGRDYSTIGFCLWNPIVKDVRKLPRPPVCQREIIFGFCYDDKTSDFKIVRVVQDDEVQTPGAASYHFQVHVFSLISNSWRVVDGTTSFKMGLEYQPTIYFNHGVHWLAGPRQILYFHIHQEHLGTVNMPPITEDEDFLEKKIGLLHGSMCFLTQNMENGEVHLWLLKEYEGSQHWSEVFSTRQELLRRTFCLDAPLGFLPNGDLVFLNDLGIVVHRPGKDQARRVVLLNDEEEELDELLEATSYVGSLYPLN</sequence>